<proteinExistence type="predicted"/>
<dbReference type="RefSeq" id="WP_345169369.1">
    <property type="nucleotide sequence ID" value="NZ_BAABGX010000003.1"/>
</dbReference>
<dbReference type="EMBL" id="BAABGX010000003">
    <property type="protein sequence ID" value="GAA4315438.1"/>
    <property type="molecule type" value="Genomic_DNA"/>
</dbReference>
<reference evidence="2" key="1">
    <citation type="journal article" date="2019" name="Int. J. Syst. Evol. Microbiol.">
        <title>The Global Catalogue of Microorganisms (GCM) 10K type strain sequencing project: providing services to taxonomists for standard genome sequencing and annotation.</title>
        <authorList>
            <consortium name="The Broad Institute Genomics Platform"/>
            <consortium name="The Broad Institute Genome Sequencing Center for Infectious Disease"/>
            <person name="Wu L."/>
            <person name="Ma J."/>
        </authorList>
    </citation>
    <scope>NUCLEOTIDE SEQUENCE [LARGE SCALE GENOMIC DNA]</scope>
    <source>
        <strain evidence="2">JCM 17917</strain>
    </source>
</reference>
<dbReference type="Proteomes" id="UP001501844">
    <property type="component" value="Unassembled WGS sequence"/>
</dbReference>
<evidence type="ECO:0000313" key="1">
    <source>
        <dbReference type="EMBL" id="GAA4315438.1"/>
    </source>
</evidence>
<organism evidence="1 2">
    <name type="scientific">Nibribacter koreensis</name>
    <dbReference type="NCBI Taxonomy" id="1084519"/>
    <lineage>
        <taxon>Bacteria</taxon>
        <taxon>Pseudomonadati</taxon>
        <taxon>Bacteroidota</taxon>
        <taxon>Cytophagia</taxon>
        <taxon>Cytophagales</taxon>
        <taxon>Hymenobacteraceae</taxon>
        <taxon>Nibribacter</taxon>
    </lineage>
</organism>
<protein>
    <recommendedName>
        <fullName evidence="3">Rho-binding antiterminator</fullName>
    </recommendedName>
</protein>
<name>A0ABP8G1J5_9BACT</name>
<sequence>MGKRQRRFFFQKDIEHEMPLLVGHIVQVILRHGQVLTGRLQRMEQGVLFLQDGRHHVHHLPLLDVEEVVLDLVAEY</sequence>
<comment type="caution">
    <text evidence="1">The sequence shown here is derived from an EMBL/GenBank/DDBJ whole genome shotgun (WGS) entry which is preliminary data.</text>
</comment>
<accession>A0ABP8G1J5</accession>
<evidence type="ECO:0000313" key="2">
    <source>
        <dbReference type="Proteomes" id="UP001501844"/>
    </source>
</evidence>
<keyword evidence="2" id="KW-1185">Reference proteome</keyword>
<evidence type="ECO:0008006" key="3">
    <source>
        <dbReference type="Google" id="ProtNLM"/>
    </source>
</evidence>
<gene>
    <name evidence="1" type="ORF">GCM10023183_36040</name>
</gene>